<dbReference type="Pfam" id="PF13656">
    <property type="entry name" value="RNA_pol_L_2"/>
    <property type="match status" value="1"/>
</dbReference>
<dbReference type="InterPro" id="IPR036643">
    <property type="entry name" value="RNApol_insert_sf"/>
</dbReference>
<evidence type="ECO:0000256" key="5">
    <source>
        <dbReference type="SAM" id="Coils"/>
    </source>
</evidence>
<dbReference type="GO" id="GO:0005666">
    <property type="term" value="C:RNA polymerase III complex"/>
    <property type="evidence" value="ECO:0007669"/>
    <property type="project" value="TreeGrafter"/>
</dbReference>
<dbReference type="Pfam" id="PF01193">
    <property type="entry name" value="RNA_pol_L"/>
    <property type="match status" value="1"/>
</dbReference>
<dbReference type="SUPFAM" id="SSF55257">
    <property type="entry name" value="RBP11-like subunits of RNA polymerase"/>
    <property type="match status" value="2"/>
</dbReference>
<evidence type="ECO:0000313" key="7">
    <source>
        <dbReference type="EMBL" id="QHS90977.1"/>
    </source>
</evidence>
<dbReference type="InterPro" id="IPR036603">
    <property type="entry name" value="RBP11-like"/>
</dbReference>
<feature type="coiled-coil region" evidence="5">
    <location>
        <begin position="205"/>
        <end position="232"/>
    </location>
</feature>
<dbReference type="EMBL" id="MN739154">
    <property type="protein sequence ID" value="QHS90977.1"/>
    <property type="molecule type" value="Genomic_DNA"/>
</dbReference>
<organism evidence="7">
    <name type="scientific">viral metagenome</name>
    <dbReference type="NCBI Taxonomy" id="1070528"/>
    <lineage>
        <taxon>unclassified sequences</taxon>
        <taxon>metagenomes</taxon>
        <taxon>organismal metagenomes</taxon>
    </lineage>
</organism>
<dbReference type="InterPro" id="IPR011263">
    <property type="entry name" value="DNA-dir_RNA_pol_RpoA/D/Rpb3"/>
</dbReference>
<evidence type="ECO:0000256" key="1">
    <source>
        <dbReference type="ARBA" id="ARBA00004328"/>
    </source>
</evidence>
<dbReference type="InterPro" id="IPR009025">
    <property type="entry name" value="RBP11-like_dimer"/>
</dbReference>
<dbReference type="SUPFAM" id="SSF56553">
    <property type="entry name" value="Insert subdomain of RNA polymerase alpha subunit"/>
    <property type="match status" value="1"/>
</dbReference>
<name>A0A6C0BF98_9ZZZZ</name>
<dbReference type="PANTHER" id="PTHR11800:SF13">
    <property type="entry name" value="DNA-DIRECTED RNA POLYMERASES I AND III SUBUNIT RPAC1"/>
    <property type="match status" value="1"/>
</dbReference>
<dbReference type="GO" id="GO:0046983">
    <property type="term" value="F:protein dimerization activity"/>
    <property type="evidence" value="ECO:0007669"/>
    <property type="project" value="InterPro"/>
</dbReference>
<evidence type="ECO:0000256" key="2">
    <source>
        <dbReference type="ARBA" id="ARBA00022478"/>
    </source>
</evidence>
<dbReference type="SMART" id="SM00662">
    <property type="entry name" value="RPOLD"/>
    <property type="match status" value="1"/>
</dbReference>
<keyword evidence="4" id="KW-0804">Transcription</keyword>
<dbReference type="GO" id="GO:0006351">
    <property type="term" value="P:DNA-templated transcription"/>
    <property type="evidence" value="ECO:0007669"/>
    <property type="project" value="InterPro"/>
</dbReference>
<evidence type="ECO:0000256" key="3">
    <source>
        <dbReference type="ARBA" id="ARBA00022844"/>
    </source>
</evidence>
<dbReference type="AlphaFoldDB" id="A0A6C0BF98"/>
<keyword evidence="5" id="KW-0175">Coiled coil</keyword>
<protein>
    <recommendedName>
        <fullName evidence="6">DNA-directed RNA polymerase RpoA/D/Rpb3-type domain-containing protein</fullName>
    </recommendedName>
</protein>
<keyword evidence="3" id="KW-0946">Virion</keyword>
<dbReference type="Gene3D" id="2.170.120.12">
    <property type="entry name" value="DNA-directed RNA polymerase, insert domain"/>
    <property type="match status" value="1"/>
</dbReference>
<evidence type="ECO:0000259" key="6">
    <source>
        <dbReference type="SMART" id="SM00662"/>
    </source>
</evidence>
<keyword evidence="2" id="KW-0240">DNA-directed RNA polymerase</keyword>
<comment type="subcellular location">
    <subcellularLocation>
        <location evidence="1">Virion</location>
    </subcellularLocation>
</comment>
<proteinExistence type="predicted"/>
<sequence>MQFTNLQKEDRIYTFSLSPIHVTYANTLRRLILTGVTTVAFRSDMTSTGSTTDVIVKRNDTPMTNEMLADRIGLLPIYVPDPLNWKDDDYLFTLKVIGNNDATTYVKSSHFKITKNTPPTGDDEKEENISTERFFPVHPITRDTCLIATLQPGAIQQAIEIEAKATKGTGREHARFSPVSQCSYEYTPDPNPRRMEEMFTSWLTITKKVGAIDKASDRYQELKREFNTMQIKRCFLINEKGEPYSFDFTIESAGVLEVPYIVEQASQVGENMCSRYVTLDRGDVPSDITITSADTRIIGYDFLFRGHDHTLGNLLQTWLVEHHIEGDAQPNITYAGYSVPHPLRDEMILRIGVEDGEESTARLAVARAALGCVKMFQNMRLAWRSVNGAPLMSGLQQAIPGSKLRSAAKASATASASATATAKTSASK</sequence>
<dbReference type="GO" id="GO:0044423">
    <property type="term" value="C:virion component"/>
    <property type="evidence" value="ECO:0007669"/>
    <property type="project" value="UniProtKB-KW"/>
</dbReference>
<evidence type="ECO:0000256" key="4">
    <source>
        <dbReference type="ARBA" id="ARBA00023163"/>
    </source>
</evidence>
<dbReference type="InterPro" id="IPR050518">
    <property type="entry name" value="Rpo3/RPB3_RNA_Pol_subunit"/>
</dbReference>
<feature type="domain" description="DNA-directed RNA polymerase RpoA/D/Rpb3-type" evidence="6">
    <location>
        <begin position="12"/>
        <end position="279"/>
    </location>
</feature>
<dbReference type="GO" id="GO:0005736">
    <property type="term" value="C:RNA polymerase I complex"/>
    <property type="evidence" value="ECO:0007669"/>
    <property type="project" value="TreeGrafter"/>
</dbReference>
<dbReference type="Gene3D" id="3.30.1360.10">
    <property type="entry name" value="RNA polymerase, RBP11-like subunit"/>
    <property type="match status" value="2"/>
</dbReference>
<reference evidence="7" key="1">
    <citation type="journal article" date="2020" name="Nature">
        <title>Giant virus diversity and host interactions through global metagenomics.</title>
        <authorList>
            <person name="Schulz F."/>
            <person name="Roux S."/>
            <person name="Paez-Espino D."/>
            <person name="Jungbluth S."/>
            <person name="Walsh D.A."/>
            <person name="Denef V.J."/>
            <person name="McMahon K.D."/>
            <person name="Konstantinidis K.T."/>
            <person name="Eloe-Fadrosh E.A."/>
            <person name="Kyrpides N.C."/>
            <person name="Woyke T."/>
        </authorList>
    </citation>
    <scope>NUCLEOTIDE SEQUENCE</scope>
    <source>
        <strain evidence="7">GVMAG-M-3300013004-44</strain>
    </source>
</reference>
<accession>A0A6C0BF98</accession>
<dbReference type="GO" id="GO:0003899">
    <property type="term" value="F:DNA-directed RNA polymerase activity"/>
    <property type="evidence" value="ECO:0007669"/>
    <property type="project" value="InterPro"/>
</dbReference>
<dbReference type="PANTHER" id="PTHR11800">
    <property type="entry name" value="DNA-DIRECTED RNA POLYMERASE"/>
    <property type="match status" value="1"/>
</dbReference>